<feature type="domain" description="Stage IV sporulation protein A middle" evidence="2">
    <location>
        <begin position="238"/>
        <end position="416"/>
    </location>
</feature>
<dbReference type="SUPFAM" id="SSF52540">
    <property type="entry name" value="P-loop containing nucleoside triphosphate hydrolases"/>
    <property type="match status" value="1"/>
</dbReference>
<dbReference type="EMBL" id="AZTB01000061">
    <property type="protein sequence ID" value="KGG79761.1"/>
    <property type="molecule type" value="Genomic_DNA"/>
</dbReference>
<dbReference type="AlphaFoldDB" id="A0A096DKF1"/>
<dbReference type="NCBIfam" id="TIGR02836">
    <property type="entry name" value="spore_IV_A"/>
    <property type="match status" value="1"/>
</dbReference>
<evidence type="ECO:0000313" key="4">
    <source>
        <dbReference type="EMBL" id="KGG79761.1"/>
    </source>
</evidence>
<evidence type="ECO:0000313" key="5">
    <source>
        <dbReference type="Proteomes" id="UP000029622"/>
    </source>
</evidence>
<dbReference type="GO" id="GO:0016887">
    <property type="term" value="F:ATP hydrolysis activity"/>
    <property type="evidence" value="ECO:0007669"/>
    <property type="project" value="InterPro"/>
</dbReference>
<evidence type="ECO:0000259" key="3">
    <source>
        <dbReference type="Pfam" id="PF20439"/>
    </source>
</evidence>
<dbReference type="Pfam" id="PF20439">
    <property type="entry name" value="SpoIVA_C"/>
    <property type="match status" value="1"/>
</dbReference>
<dbReference type="RefSeq" id="WP_035164417.1">
    <property type="nucleotide sequence ID" value="NZ_AZTB01000061.1"/>
</dbReference>
<gene>
    <name evidence="4" type="ORF">Y919_10115</name>
</gene>
<dbReference type="STRING" id="1156417.Y919_10115"/>
<dbReference type="Gene3D" id="3.40.50.300">
    <property type="entry name" value="P-loop containing nucleotide triphosphate hydrolases"/>
    <property type="match status" value="1"/>
</dbReference>
<protein>
    <submittedName>
        <fullName evidence="4">Stage IV sporulation protein A</fullName>
    </submittedName>
</protein>
<accession>A0A096DKF1</accession>
<dbReference type="Proteomes" id="UP000029622">
    <property type="component" value="Unassembled WGS sequence"/>
</dbReference>
<feature type="domain" description="Stage IV sporulation protein A ATPase" evidence="1">
    <location>
        <begin position="1"/>
        <end position="237"/>
    </location>
</feature>
<dbReference type="PIRSF" id="PIRSF007466">
    <property type="entry name" value="SpoIVA"/>
    <property type="match status" value="1"/>
</dbReference>
<proteinExistence type="predicted"/>
<dbReference type="InterPro" id="IPR014201">
    <property type="entry name" value="Spore_IV_A"/>
</dbReference>
<dbReference type="GO" id="GO:0043934">
    <property type="term" value="P:sporulation"/>
    <property type="evidence" value="ECO:0007669"/>
    <property type="project" value="InterPro"/>
</dbReference>
<feature type="domain" description="Sporulation stage IV protein A C-terminal" evidence="3">
    <location>
        <begin position="417"/>
        <end position="492"/>
    </location>
</feature>
<comment type="caution">
    <text evidence="4">The sequence shown here is derived from an EMBL/GenBank/DDBJ whole genome shotgun (WGS) entry which is preliminary data.</text>
</comment>
<dbReference type="InterPro" id="IPR046840">
    <property type="entry name" value="SpoIVA_C"/>
</dbReference>
<organism evidence="4 5">
    <name type="scientific">Caloranaerobacter azorensis H53214</name>
    <dbReference type="NCBI Taxonomy" id="1156417"/>
    <lineage>
        <taxon>Bacteria</taxon>
        <taxon>Bacillati</taxon>
        <taxon>Bacillota</taxon>
        <taxon>Tissierellia</taxon>
        <taxon>Tissierellales</taxon>
        <taxon>Thermohalobacteraceae</taxon>
        <taxon>Caloranaerobacter</taxon>
    </lineage>
</organism>
<dbReference type="InterPro" id="IPR046841">
    <property type="entry name" value="SpoIVA_middle"/>
</dbReference>
<reference evidence="4 5" key="1">
    <citation type="submission" date="2013-12" db="EMBL/GenBank/DDBJ databases">
        <title>Draft genome sequence of Caloranaerobacter sp. H53214.</title>
        <authorList>
            <person name="Jiang L.J."/>
            <person name="Shao Z.Z."/>
            <person name="Long M.N."/>
        </authorList>
    </citation>
    <scope>NUCLEOTIDE SEQUENCE [LARGE SCALE GENOMIC DNA]</scope>
    <source>
        <strain evidence="4 5">H53214</strain>
    </source>
</reference>
<dbReference type="GO" id="GO:0005524">
    <property type="term" value="F:ATP binding"/>
    <property type="evidence" value="ECO:0007669"/>
    <property type="project" value="InterPro"/>
</dbReference>
<name>A0A096DKF1_9FIRM</name>
<dbReference type="InterPro" id="IPR027417">
    <property type="entry name" value="P-loop_NTPase"/>
</dbReference>
<dbReference type="InterPro" id="IPR046842">
    <property type="entry name" value="SpoIVA_ATPase"/>
</dbReference>
<dbReference type="Pfam" id="PF09547">
    <property type="entry name" value="SpoIVA_ATPase"/>
    <property type="match status" value="1"/>
</dbReference>
<dbReference type="Pfam" id="PF20438">
    <property type="entry name" value="SpoIVA_middle"/>
    <property type="match status" value="1"/>
</dbReference>
<evidence type="ECO:0000259" key="2">
    <source>
        <dbReference type="Pfam" id="PF20438"/>
    </source>
</evidence>
<evidence type="ECO:0000259" key="1">
    <source>
        <dbReference type="Pfam" id="PF09547"/>
    </source>
</evidence>
<sequence length="492" mass="55918">MKNFDIYKDIAERTDGDIYIGVVGPVRTGKSTFIKRFMELLVIPNIDNTYRKERANDELPQSGAGRTIMTTEPKFVPSEAVELTLKDNVKFRVRMVDCVGYIVKGALGHEENNMPRMVTTPWFEKEIPFEEAAEIGTRKVITDHSTIGLVITTDGSITDIERSNYIKAEERVISELKELDKPFVILLNSKHPDLDSTIALRESLEEKYQTPVIAIDCLNMSIQDINNILEKVLLEFPIREININLPGWVEGLSNKHWIRENILNSLKETVAELYRIRDITNALDKFTDCEAVQNAIITEIKLGEGIANIKMEVENNLLYDVISEITGYKIVGEHQLLGLISKLAKSKKEYDKIESALKDVKEKGYGLVPPSLEELELYEPEIFRQGNRFGVKLRANAPSLHLIRADITTEVSPIIGTEKQSEELLKYLLDEFENDPSKIWESNMFGKTLHDLVKEQLQSKLNMMPDDVRAKIQKTLQRIVNEGSGGLICIII</sequence>